<feature type="signal peptide" evidence="1">
    <location>
        <begin position="1"/>
        <end position="32"/>
    </location>
</feature>
<dbReference type="EMBL" id="CAXAMM010003136">
    <property type="protein sequence ID" value="CAK8998734.1"/>
    <property type="molecule type" value="Genomic_DNA"/>
</dbReference>
<evidence type="ECO:0000313" key="3">
    <source>
        <dbReference type="Proteomes" id="UP001642464"/>
    </source>
</evidence>
<dbReference type="Gene3D" id="2.40.40.10">
    <property type="entry name" value="RlpA-like domain"/>
    <property type="match status" value="1"/>
</dbReference>
<sequence>MAGKAHRKATGLHWDLARVIAKLFLIVAPAAARLGEAPVPAPPALLPLESEELLRGGRARTVEFWQNWSRSLKSLDVSYSSDPSLAELQVLVKDMGYEHLATTTRYGNTCCASCGNVDTARLVNGTGFYAVAAAQSMQTGGRGDGHYCTSSATSRNGTVGMGCLSCAKGRFLKAHPFLYPLWAQPEDPIFNEEYRLVVADTCPHRGNEAWCPGADGRANHFGVKDHFDFAAPPPKFDNYYFVWSKMECPENLKTRYAQQSRC</sequence>
<feature type="chain" id="PRO_5045942091" evidence="1">
    <location>
        <begin position="33"/>
        <end position="262"/>
    </location>
</feature>
<reference evidence="2 3" key="1">
    <citation type="submission" date="2024-02" db="EMBL/GenBank/DDBJ databases">
        <authorList>
            <person name="Chen Y."/>
            <person name="Shah S."/>
            <person name="Dougan E. K."/>
            <person name="Thang M."/>
            <person name="Chan C."/>
        </authorList>
    </citation>
    <scope>NUCLEOTIDE SEQUENCE [LARGE SCALE GENOMIC DNA]</scope>
</reference>
<dbReference type="Proteomes" id="UP001642464">
    <property type="component" value="Unassembled WGS sequence"/>
</dbReference>
<proteinExistence type="predicted"/>
<dbReference type="SUPFAM" id="SSF50685">
    <property type="entry name" value="Barwin-like endoglucanases"/>
    <property type="match status" value="1"/>
</dbReference>
<evidence type="ECO:0000313" key="2">
    <source>
        <dbReference type="EMBL" id="CAK8998734.1"/>
    </source>
</evidence>
<keyword evidence="3" id="KW-1185">Reference proteome</keyword>
<organism evidence="2 3">
    <name type="scientific">Durusdinium trenchii</name>
    <dbReference type="NCBI Taxonomy" id="1381693"/>
    <lineage>
        <taxon>Eukaryota</taxon>
        <taxon>Sar</taxon>
        <taxon>Alveolata</taxon>
        <taxon>Dinophyceae</taxon>
        <taxon>Suessiales</taxon>
        <taxon>Symbiodiniaceae</taxon>
        <taxon>Durusdinium</taxon>
    </lineage>
</organism>
<name>A0ABP0IBH2_9DINO</name>
<evidence type="ECO:0000256" key="1">
    <source>
        <dbReference type="SAM" id="SignalP"/>
    </source>
</evidence>
<protein>
    <submittedName>
        <fullName evidence="2">N-acyl-aromatic-L-amino acid amidohydrolase (Carboxylate-forming)</fullName>
    </submittedName>
</protein>
<accession>A0ABP0IBH2</accession>
<comment type="caution">
    <text evidence="2">The sequence shown here is derived from an EMBL/GenBank/DDBJ whole genome shotgun (WGS) entry which is preliminary data.</text>
</comment>
<keyword evidence="1" id="KW-0732">Signal</keyword>
<gene>
    <name evidence="2" type="ORF">SCF082_LOCUS5755</name>
</gene>
<dbReference type="InterPro" id="IPR036908">
    <property type="entry name" value="RlpA-like_sf"/>
</dbReference>